<dbReference type="SMART" id="SM00181">
    <property type="entry name" value="EGF"/>
    <property type="match status" value="12"/>
</dbReference>
<feature type="domain" description="EGF-like" evidence="7">
    <location>
        <begin position="679"/>
        <end position="711"/>
    </location>
</feature>
<feature type="domain" description="EGF-like" evidence="7">
    <location>
        <begin position="601"/>
        <end position="633"/>
    </location>
</feature>
<feature type="disulfide bond" evidence="5">
    <location>
        <begin position="623"/>
        <end position="632"/>
    </location>
</feature>
<evidence type="ECO:0000256" key="6">
    <source>
        <dbReference type="SAM" id="SignalP"/>
    </source>
</evidence>
<reference evidence="8" key="1">
    <citation type="submission" date="2021-01" db="EMBL/GenBank/DDBJ databases">
        <authorList>
            <person name="Corre E."/>
            <person name="Pelletier E."/>
            <person name="Niang G."/>
            <person name="Scheremetjew M."/>
            <person name="Finn R."/>
            <person name="Kale V."/>
            <person name="Holt S."/>
            <person name="Cochrane G."/>
            <person name="Meng A."/>
            <person name="Brown T."/>
            <person name="Cohen L."/>
        </authorList>
    </citation>
    <scope>NUCLEOTIDE SEQUENCE</scope>
    <source>
        <strain evidence="8">NIES-2562</strain>
    </source>
</reference>
<comment type="caution">
    <text evidence="5">Lacks conserved residue(s) required for the propagation of feature annotation.</text>
</comment>
<accession>A0A7S3DF77</accession>
<proteinExistence type="predicted"/>
<feature type="domain" description="EGF-like" evidence="7">
    <location>
        <begin position="506"/>
        <end position="538"/>
    </location>
</feature>
<evidence type="ECO:0000259" key="7">
    <source>
        <dbReference type="PROSITE" id="PS50026"/>
    </source>
</evidence>
<dbReference type="InterPro" id="IPR050969">
    <property type="entry name" value="Dev_Signal_Modulators"/>
</dbReference>
<dbReference type="InterPro" id="IPR013032">
    <property type="entry name" value="EGF-like_CS"/>
</dbReference>
<dbReference type="PROSITE" id="PS01186">
    <property type="entry name" value="EGF_2"/>
    <property type="match status" value="5"/>
</dbReference>
<feature type="domain" description="EGF-like" evidence="7">
    <location>
        <begin position="343"/>
        <end position="376"/>
    </location>
</feature>
<dbReference type="PROSITE" id="PS00022">
    <property type="entry name" value="EGF_1"/>
    <property type="match status" value="6"/>
</dbReference>
<feature type="domain" description="EGF-like" evidence="7">
    <location>
        <begin position="408"/>
        <end position="442"/>
    </location>
</feature>
<feature type="disulfide bond" evidence="5">
    <location>
        <begin position="412"/>
        <end position="422"/>
    </location>
</feature>
<feature type="disulfide bond" evidence="5">
    <location>
        <begin position="605"/>
        <end position="615"/>
    </location>
</feature>
<dbReference type="InterPro" id="IPR000742">
    <property type="entry name" value="EGF"/>
</dbReference>
<feature type="chain" id="PRO_5030557547" description="EGF-like domain-containing protein" evidence="6">
    <location>
        <begin position="21"/>
        <end position="823"/>
    </location>
</feature>
<organism evidence="8">
    <name type="scientific">Palpitomonas bilix</name>
    <dbReference type="NCBI Taxonomy" id="652834"/>
    <lineage>
        <taxon>Eukaryota</taxon>
        <taxon>Eukaryota incertae sedis</taxon>
    </lineage>
</organism>
<feature type="domain" description="EGF-like" evidence="7">
    <location>
        <begin position="634"/>
        <end position="665"/>
    </location>
</feature>
<gene>
    <name evidence="8" type="ORF">PBIL07802_LOCUS17564</name>
</gene>
<feature type="signal peptide" evidence="6">
    <location>
        <begin position="1"/>
        <end position="20"/>
    </location>
</feature>
<evidence type="ECO:0000313" key="8">
    <source>
        <dbReference type="EMBL" id="CAE0255310.1"/>
    </source>
</evidence>
<evidence type="ECO:0000256" key="1">
    <source>
        <dbReference type="ARBA" id="ARBA00022536"/>
    </source>
</evidence>
<evidence type="ECO:0000256" key="2">
    <source>
        <dbReference type="ARBA" id="ARBA00022729"/>
    </source>
</evidence>
<dbReference type="PANTHER" id="PTHR14949">
    <property type="entry name" value="EGF-LIKE-DOMAIN, MULTIPLE 7, 8"/>
    <property type="match status" value="1"/>
</dbReference>
<feature type="disulfide bond" evidence="5">
    <location>
        <begin position="637"/>
        <end position="647"/>
    </location>
</feature>
<evidence type="ECO:0000256" key="5">
    <source>
        <dbReference type="PROSITE-ProRule" id="PRU00076"/>
    </source>
</evidence>
<feature type="disulfide bond" evidence="5">
    <location>
        <begin position="528"/>
        <end position="537"/>
    </location>
</feature>
<feature type="disulfide bond" evidence="5">
    <location>
        <begin position="701"/>
        <end position="710"/>
    </location>
</feature>
<dbReference type="EMBL" id="HBIB01027065">
    <property type="protein sequence ID" value="CAE0255310.1"/>
    <property type="molecule type" value="Transcribed_RNA"/>
</dbReference>
<feature type="disulfide bond" evidence="5">
    <location>
        <begin position="366"/>
        <end position="375"/>
    </location>
</feature>
<protein>
    <recommendedName>
        <fullName evidence="7">EGF-like domain-containing protein</fullName>
    </recommendedName>
</protein>
<feature type="disulfide bond" evidence="5">
    <location>
        <begin position="510"/>
        <end position="520"/>
    </location>
</feature>
<keyword evidence="4 5" id="KW-1015">Disulfide bond</keyword>
<dbReference type="Pfam" id="PF25024">
    <property type="entry name" value="EGF_TEN"/>
    <property type="match status" value="1"/>
</dbReference>
<dbReference type="Pfam" id="PF12661">
    <property type="entry name" value="hEGF"/>
    <property type="match status" value="2"/>
</dbReference>
<dbReference type="AlphaFoldDB" id="A0A7S3DF77"/>
<dbReference type="PROSITE" id="PS50026">
    <property type="entry name" value="EGF_3"/>
    <property type="match status" value="6"/>
</dbReference>
<feature type="disulfide bond" evidence="5">
    <location>
        <begin position="655"/>
        <end position="664"/>
    </location>
</feature>
<feature type="disulfide bond" evidence="5">
    <location>
        <begin position="683"/>
        <end position="693"/>
    </location>
</feature>
<evidence type="ECO:0000256" key="3">
    <source>
        <dbReference type="ARBA" id="ARBA00022737"/>
    </source>
</evidence>
<evidence type="ECO:0000256" key="4">
    <source>
        <dbReference type="ARBA" id="ARBA00023157"/>
    </source>
</evidence>
<dbReference type="Gene3D" id="2.10.25.10">
    <property type="entry name" value="Laminin"/>
    <property type="match status" value="11"/>
</dbReference>
<keyword evidence="2 6" id="KW-0732">Signal</keyword>
<feature type="disulfide bond" evidence="5">
    <location>
        <begin position="432"/>
        <end position="441"/>
    </location>
</feature>
<dbReference type="PANTHER" id="PTHR14949:SF54">
    <property type="entry name" value="VWFD DOMAIN-CONTAINING PROTEIN"/>
    <property type="match status" value="1"/>
</dbReference>
<name>A0A7S3DF77_9EUKA</name>
<keyword evidence="3" id="KW-0677">Repeat</keyword>
<sequence>MRFTLLVAALAALSVASIVAEDAATTTDPDQLSAAGFGCKGNCDPVTCGPSCCCCHRGNEIQDTCCDCGTEGSFGCRNAPVADTHEKLRCTVCQLALRETKRMADNWRLATKYSVRHSRFPVNGICAGLAPGLQTECRNMIGRHGYKIFFQAIDDNATDVSAYDHCYSMGVCSEERRTIDESGYFISKLSTHHYDSWYRKPWPVEKRNGFVGGDDDDLRKEEPVVHRVLPIKKAEKPIRHYKKYIGPEVDEMEGKVVVLSEENEQIMGIGEEVVDTDTPGKKHAHGSLVGGYEHITEHVTARQNQEVYWKNEVCKMDCKNGGFCIDVEKCQCKEDKWTGPTCEEPVCGTSGCENGGSCVAPGECDCPPGFIGTFCERPICNPKCINGEVCLGPDHCGCKPGWGGAGCLQPVCEPGCQNGGRCLAPSPVKCTCPEGFEGQFCEHAICDSPCAENAECSSPNVCTCKEGWTGADCKTPICEEKCGGLKVCVGPNECACPEGYTGEKCDEPVCAGGCANDGVCTAPDQCTCKEGWGGKICTAAICKDECKHDGYCVGPNECACRRGYGGHDCSEAQCSQPCVNGACTHPEVCTCQRGYRGTSCDVPICKGQCLNGGSCTAPGTCTCAEGFTGAHCEEAVCKSGCENGGQCVKPDVCLCEGGWRGERCELEACESGYKGANCDEPICTAPCLNGGVCAGPNKCACPAGLSGDFCEVSDCSSGCAKGSTCFGDNQCETRVVAFNAMGKRPDVLAGLVDNARDMPTFYPLWEMHIYTDGSIPEETIKQLRIAGGKFIKMVNVKGAMVGLPSSFWSLGATWKDVVSIVPF</sequence>
<keyword evidence="1 5" id="KW-0245">EGF-like domain</keyword>